<reference evidence="7" key="1">
    <citation type="submission" date="2016-04" db="EMBL/GenBank/DDBJ databases">
        <authorList>
            <person name="Evans L.H."/>
            <person name="Alamgir A."/>
            <person name="Owens N."/>
            <person name="Weber N.D."/>
            <person name="Virtaneva K."/>
            <person name="Barbian K."/>
            <person name="Babar A."/>
            <person name="Rosenke K."/>
        </authorList>
    </citation>
    <scope>NUCLEOTIDE SEQUENCE [LARGE SCALE GENOMIC DNA]</scope>
    <source>
        <strain evidence="7">CBS 101.48</strain>
    </source>
</reference>
<feature type="compositionally biased region" description="Polar residues" evidence="6">
    <location>
        <begin position="1"/>
        <end position="11"/>
    </location>
</feature>
<proteinExistence type="predicted"/>
<dbReference type="GO" id="GO:0032040">
    <property type="term" value="C:small-subunit processome"/>
    <property type="evidence" value="ECO:0007669"/>
    <property type="project" value="TreeGrafter"/>
</dbReference>
<dbReference type="InterPro" id="IPR019775">
    <property type="entry name" value="WD40_repeat_CS"/>
</dbReference>
<name>A0A168STY1_ABSGL</name>
<organism evidence="7">
    <name type="scientific">Absidia glauca</name>
    <name type="common">Pin mould</name>
    <dbReference type="NCBI Taxonomy" id="4829"/>
    <lineage>
        <taxon>Eukaryota</taxon>
        <taxon>Fungi</taxon>
        <taxon>Fungi incertae sedis</taxon>
        <taxon>Mucoromycota</taxon>
        <taxon>Mucoromycotina</taxon>
        <taxon>Mucoromycetes</taxon>
        <taxon>Mucorales</taxon>
        <taxon>Cunninghamellaceae</taxon>
        <taxon>Absidia</taxon>
    </lineage>
</organism>
<keyword evidence="3" id="KW-0677">Repeat</keyword>
<dbReference type="Proteomes" id="UP000078561">
    <property type="component" value="Unassembled WGS sequence"/>
</dbReference>
<feature type="region of interest" description="Disordered" evidence="6">
    <location>
        <begin position="1"/>
        <end position="80"/>
    </location>
</feature>
<feature type="repeat" description="WD" evidence="5">
    <location>
        <begin position="191"/>
        <end position="232"/>
    </location>
</feature>
<dbReference type="Gene3D" id="2.130.10.10">
    <property type="entry name" value="YVTN repeat-like/Quinoprotein amine dehydrogenase"/>
    <property type="match status" value="1"/>
</dbReference>
<evidence type="ECO:0000256" key="1">
    <source>
        <dbReference type="ARBA" id="ARBA00004123"/>
    </source>
</evidence>
<evidence type="ECO:0000313" key="7">
    <source>
        <dbReference type="EMBL" id="SAM08929.1"/>
    </source>
</evidence>
<dbReference type="SMART" id="SM00320">
    <property type="entry name" value="WD40"/>
    <property type="match status" value="6"/>
</dbReference>
<dbReference type="PROSITE" id="PS00678">
    <property type="entry name" value="WD_REPEATS_1"/>
    <property type="match status" value="1"/>
</dbReference>
<feature type="repeat" description="WD" evidence="5">
    <location>
        <begin position="275"/>
        <end position="316"/>
    </location>
</feature>
<dbReference type="InterPro" id="IPR001680">
    <property type="entry name" value="WD40_rpt"/>
</dbReference>
<evidence type="ECO:0000256" key="6">
    <source>
        <dbReference type="SAM" id="MobiDB-lite"/>
    </source>
</evidence>
<dbReference type="Pfam" id="PF00400">
    <property type="entry name" value="WD40"/>
    <property type="match status" value="5"/>
</dbReference>
<feature type="repeat" description="WD" evidence="5">
    <location>
        <begin position="233"/>
        <end position="274"/>
    </location>
</feature>
<dbReference type="GO" id="GO:0034511">
    <property type="term" value="F:U3 snoRNA binding"/>
    <property type="evidence" value="ECO:0007669"/>
    <property type="project" value="InterPro"/>
</dbReference>
<keyword evidence="2 5" id="KW-0853">WD repeat</keyword>
<feature type="repeat" description="WD" evidence="5">
    <location>
        <begin position="139"/>
        <end position="180"/>
    </location>
</feature>
<dbReference type="CDD" id="cd00200">
    <property type="entry name" value="WD40"/>
    <property type="match status" value="1"/>
</dbReference>
<accession>A0A168STY1</accession>
<dbReference type="PRINTS" id="PR00320">
    <property type="entry name" value="GPROTEINBRPT"/>
</dbReference>
<evidence type="ECO:0000256" key="3">
    <source>
        <dbReference type="ARBA" id="ARBA00022737"/>
    </source>
</evidence>
<dbReference type="InterPro" id="IPR015943">
    <property type="entry name" value="WD40/YVTN_repeat-like_dom_sf"/>
</dbReference>
<dbReference type="PROSITE" id="PS50294">
    <property type="entry name" value="WD_REPEATS_REGION"/>
    <property type="match status" value="3"/>
</dbReference>
<evidence type="ECO:0000256" key="5">
    <source>
        <dbReference type="PROSITE-ProRule" id="PRU00221"/>
    </source>
</evidence>
<comment type="subcellular location">
    <subcellularLocation>
        <location evidence="1">Nucleus</location>
    </subcellularLocation>
</comment>
<dbReference type="STRING" id="4829.A0A168STY1"/>
<dbReference type="AlphaFoldDB" id="A0A168STY1"/>
<dbReference type="PANTHER" id="PTHR19865">
    <property type="entry name" value="U3 SMALL NUCLEOLAR RNA INTERACTING PROTEIN 2"/>
    <property type="match status" value="1"/>
</dbReference>
<evidence type="ECO:0000256" key="2">
    <source>
        <dbReference type="ARBA" id="ARBA00022574"/>
    </source>
</evidence>
<keyword evidence="4" id="KW-0539">Nucleus</keyword>
<feature type="compositionally biased region" description="Acidic residues" evidence="6">
    <location>
        <begin position="60"/>
        <end position="79"/>
    </location>
</feature>
<dbReference type="InParanoid" id="A0A168STY1"/>
<dbReference type="SUPFAM" id="SSF50978">
    <property type="entry name" value="WD40 repeat-like"/>
    <property type="match status" value="1"/>
</dbReference>
<protein>
    <submittedName>
        <fullName evidence="7">Uncharacterized protein</fullName>
    </submittedName>
</protein>
<dbReference type="InterPro" id="IPR036322">
    <property type="entry name" value="WD40_repeat_dom_sf"/>
</dbReference>
<dbReference type="FunCoup" id="A0A168STY1">
    <property type="interactions" value="715"/>
</dbReference>
<dbReference type="EMBL" id="LT554937">
    <property type="protein sequence ID" value="SAM08929.1"/>
    <property type="molecule type" value="Genomic_DNA"/>
</dbReference>
<dbReference type="OMA" id="CSLRIWK"/>
<keyword evidence="8" id="KW-1185">Reference proteome</keyword>
<dbReference type="PROSITE" id="PS50082">
    <property type="entry name" value="WD_REPEATS_2"/>
    <property type="match status" value="4"/>
</dbReference>
<evidence type="ECO:0000256" key="4">
    <source>
        <dbReference type="ARBA" id="ARBA00023242"/>
    </source>
</evidence>
<sequence length="487" mass="54218">MKDAFFTSSSAAAKRKRPNRKPAVQRRTPTHSTPKRQDTAAPSDDDDEISDHEKGPSNIDDMDLEASEPDSEEEELEETAAEKRVRLAKAYLDKIQDDLDEDFAGGFDAADLDRDLLAERLRHDDFDYSALTESSIQSKRGHQLPVTAVALTDNGHFYYSGSKDGSIIKWDAKTMDKLHVFPGGRKGVKDYIGHTDHVYCLATSTDNQYLASGGKDKIINIWSIKDNTHLATFTQHRDAISGLAFRKGTNQLYSASHDRTIKVWNIDERAYIETLFGHQDLITAIDTLSRERCVSTGGRDKTTRMWKIVEESQLVYRGGASTKDSSHNKALYLEGSLDSLAQIDESTFITGGDSGVISLWDINRKKPVFSSHQCHGVSTVEDITTPYWITALASLKHSDLFVSGSWDGFVRFWKVAANNKSFAQVAQIPVNGVVNSLQIKTVTPGNRTLLVIGVGQELRLGRWLRLKNGVKNGSKLVELPLIKKTLD</sequence>
<gene>
    <name evidence="7" type="primary">ABSGL_14595.1 scaffold 14663</name>
</gene>
<feature type="compositionally biased region" description="Basic residues" evidence="6">
    <location>
        <begin position="13"/>
        <end position="24"/>
    </location>
</feature>
<dbReference type="OrthoDB" id="189968at2759"/>
<dbReference type="InterPro" id="IPR039241">
    <property type="entry name" value="Rrp9-like"/>
</dbReference>
<dbReference type="FunFam" id="2.130.10.10:FF:000509">
    <property type="entry name" value="U3 small nucleolar RNA-interacting protein"/>
    <property type="match status" value="1"/>
</dbReference>
<dbReference type="InterPro" id="IPR020472">
    <property type="entry name" value="WD40_PAC1"/>
</dbReference>
<dbReference type="PANTHER" id="PTHR19865:SF0">
    <property type="entry name" value="U3 SMALL NUCLEOLAR RNA-INTERACTING PROTEIN 2"/>
    <property type="match status" value="1"/>
</dbReference>
<evidence type="ECO:0000313" key="8">
    <source>
        <dbReference type="Proteomes" id="UP000078561"/>
    </source>
</evidence>